<name>A0A6C0CIR5_9ZZZZ</name>
<sequence>MFVGSINIENIENNFSIQLNESPFFDIFIESLQFPFKKNFFANNIETLDNYIKTKNFSIYTAEKLLFSLFNQITILHENSISISFLELSDILVIDNKYFYICNLNKFYKLDENNNILINEVYNKKSPYLSPFFVNNNYIPFYSHCNDFYFNLALIILDCIRKTNYLFSNLSNEDILNYYRYTKTYNTLKICLSDDIINRQFIIF</sequence>
<evidence type="ECO:0008006" key="2">
    <source>
        <dbReference type="Google" id="ProtNLM"/>
    </source>
</evidence>
<reference evidence="1" key="1">
    <citation type="journal article" date="2020" name="Nature">
        <title>Giant virus diversity and host interactions through global metagenomics.</title>
        <authorList>
            <person name="Schulz F."/>
            <person name="Roux S."/>
            <person name="Paez-Espino D."/>
            <person name="Jungbluth S."/>
            <person name="Walsh D.A."/>
            <person name="Denef V.J."/>
            <person name="McMahon K.D."/>
            <person name="Konstantinidis K.T."/>
            <person name="Eloe-Fadrosh E.A."/>
            <person name="Kyrpides N.C."/>
            <person name="Woyke T."/>
        </authorList>
    </citation>
    <scope>NUCLEOTIDE SEQUENCE</scope>
    <source>
        <strain evidence="1">GVMAG-M-3300021185-45</strain>
    </source>
</reference>
<accession>A0A6C0CIR5</accession>
<dbReference type="EMBL" id="MN739430">
    <property type="protein sequence ID" value="QHT04488.1"/>
    <property type="molecule type" value="Genomic_DNA"/>
</dbReference>
<protein>
    <recommendedName>
        <fullName evidence="2">Protein kinase domain-containing protein</fullName>
    </recommendedName>
</protein>
<organism evidence="1">
    <name type="scientific">viral metagenome</name>
    <dbReference type="NCBI Taxonomy" id="1070528"/>
    <lineage>
        <taxon>unclassified sequences</taxon>
        <taxon>metagenomes</taxon>
        <taxon>organismal metagenomes</taxon>
    </lineage>
</organism>
<proteinExistence type="predicted"/>
<dbReference type="AlphaFoldDB" id="A0A6C0CIR5"/>
<evidence type="ECO:0000313" key="1">
    <source>
        <dbReference type="EMBL" id="QHT04488.1"/>
    </source>
</evidence>